<dbReference type="STRING" id="224911.AAV28_08175"/>
<dbReference type="PATRIC" id="fig|224911.5.peg.2190"/>
<dbReference type="AlphaFoldDB" id="Q89SZ1"/>
<keyword evidence="3" id="KW-0813">Transport</keyword>
<dbReference type="PANTHER" id="PTHR30483">
    <property type="entry name" value="LEUCINE-SPECIFIC-BINDING PROTEIN"/>
    <property type="match status" value="1"/>
</dbReference>
<evidence type="ECO:0000256" key="3">
    <source>
        <dbReference type="ARBA" id="ARBA00022970"/>
    </source>
</evidence>
<feature type="domain" description="Leucine-binding protein" evidence="5">
    <location>
        <begin position="56"/>
        <end position="396"/>
    </location>
</feature>
<dbReference type="OrthoDB" id="9768099at2"/>
<dbReference type="Pfam" id="PF13458">
    <property type="entry name" value="Peripla_BP_6"/>
    <property type="match status" value="1"/>
</dbReference>
<gene>
    <name evidence="6" type="ordered locus">blr2259</name>
</gene>
<reference evidence="7" key="1">
    <citation type="journal article" date="2002" name="DNA Res.">
        <title>Complete genomic sequence of nitrogen-fixing symbiotic bacterium Bradyrhizobium japonicum USDA110.</title>
        <authorList>
            <person name="Kaneko T."/>
            <person name="Nakamura Y."/>
            <person name="Sato S."/>
            <person name="Minamisawa K."/>
            <person name="Uchiumi T."/>
            <person name="Sasamoto S."/>
            <person name="Watanabe A."/>
            <person name="Idesawa K."/>
            <person name="Iriguchi M."/>
            <person name="Kawashima K."/>
            <person name="Kohara M."/>
            <person name="Matsumoto M."/>
            <person name="Shimpo S."/>
            <person name="Tsuruoka H."/>
            <person name="Wada T."/>
            <person name="Yamada M."/>
            <person name="Tabata S."/>
        </authorList>
    </citation>
    <scope>NUCLEOTIDE SEQUENCE [LARGE SCALE GENOMIC DNA]</scope>
    <source>
        <strain evidence="7">JCM 10833 / BCRC 13528 / IAM 13628 / NBRC 14792 / USDA 110</strain>
    </source>
</reference>
<dbReference type="InterPro" id="IPR028081">
    <property type="entry name" value="Leu-bd"/>
</dbReference>
<protein>
    <submittedName>
        <fullName evidence="6">Blr2259 protein</fullName>
    </submittedName>
</protein>
<dbReference type="CDD" id="cd06268">
    <property type="entry name" value="PBP1_ABC_transporter_LIVBP-like"/>
    <property type="match status" value="1"/>
</dbReference>
<evidence type="ECO:0000256" key="1">
    <source>
        <dbReference type="ARBA" id="ARBA00010062"/>
    </source>
</evidence>
<dbReference type="PANTHER" id="PTHR30483:SF6">
    <property type="entry name" value="PERIPLASMIC BINDING PROTEIN OF ABC TRANSPORTER FOR NATURAL AMINO ACIDS"/>
    <property type="match status" value="1"/>
</dbReference>
<feature type="region of interest" description="Disordered" evidence="4">
    <location>
        <begin position="1"/>
        <end position="26"/>
    </location>
</feature>
<dbReference type="EnsemblBacteria" id="BAC47524">
    <property type="protein sequence ID" value="BAC47524"/>
    <property type="gene ID" value="BAC47524"/>
</dbReference>
<proteinExistence type="inferred from homology"/>
<dbReference type="InterPro" id="IPR028082">
    <property type="entry name" value="Peripla_BP_I"/>
</dbReference>
<evidence type="ECO:0000256" key="2">
    <source>
        <dbReference type="ARBA" id="ARBA00022729"/>
    </source>
</evidence>
<keyword evidence="3" id="KW-0029">Amino-acid transport</keyword>
<dbReference type="SUPFAM" id="SSF53822">
    <property type="entry name" value="Periplasmic binding protein-like I"/>
    <property type="match status" value="1"/>
</dbReference>
<dbReference type="KEGG" id="bja:blr2259"/>
<dbReference type="InParanoid" id="Q89SZ1"/>
<keyword evidence="2" id="KW-0732">Signal</keyword>
<comment type="similarity">
    <text evidence="1">Belongs to the leucine-binding protein family.</text>
</comment>
<dbReference type="eggNOG" id="COG0683">
    <property type="taxonomic scope" value="Bacteria"/>
</dbReference>
<organism evidence="6 7">
    <name type="scientific">Bradyrhizobium diazoefficiens (strain JCM 10833 / BCRC 13528 / IAM 13628 / NBRC 14792 / USDA 110)</name>
    <dbReference type="NCBI Taxonomy" id="224911"/>
    <lineage>
        <taxon>Bacteria</taxon>
        <taxon>Pseudomonadati</taxon>
        <taxon>Pseudomonadota</taxon>
        <taxon>Alphaproteobacteria</taxon>
        <taxon>Hyphomicrobiales</taxon>
        <taxon>Nitrobacteraceae</taxon>
        <taxon>Bradyrhizobium</taxon>
    </lineage>
</organism>
<name>Q89SZ1_BRADU</name>
<dbReference type="EMBL" id="BA000040">
    <property type="protein sequence ID" value="BAC47524.1"/>
    <property type="molecule type" value="Genomic_DNA"/>
</dbReference>
<sequence>MANAGKAARLRRRDGSSEITTEQNGREDVMRHFAGPVGIAVAASLWASAACAQSTVYIPDVIELSGPGAVSGTNWRDGVALAVDEINNAGGILGRKIQTEHLDTQSNPGISRAQVQKVLDKDPYVVLGPIYSGSVKVNMALTQAAEIPQIVGAEAADITTQGNPWIFRTAFGQQFSMPKIANYLHDKLKVKTVALVWVNNDFGKGGHDNFLKEMKARNIEIAADISTEQGQVDFGSDVIKLKSAKAHAIFVYTNEEESARFLIEAKRQGLSTPLFGETTLLSQKVVELAGPAANGVRGHVGLSADAPIPAIEDFTKNFSERYKYRPDHNGIKGYTAVYLVKYVTEKIGKFDSKAFGAAMKGLTLRPDKAPGMLMEASWDQNGDIDRASFLAEIVDGKQKIVETLPKLKAGKGE</sequence>
<dbReference type="HOGENOM" id="CLU_027128_6_2_5"/>
<keyword evidence="7" id="KW-1185">Reference proteome</keyword>
<evidence type="ECO:0000259" key="5">
    <source>
        <dbReference type="Pfam" id="PF13458"/>
    </source>
</evidence>
<accession>Q89SZ1</accession>
<evidence type="ECO:0000313" key="7">
    <source>
        <dbReference type="Proteomes" id="UP000002526"/>
    </source>
</evidence>
<evidence type="ECO:0000256" key="4">
    <source>
        <dbReference type="SAM" id="MobiDB-lite"/>
    </source>
</evidence>
<dbReference type="InterPro" id="IPR051010">
    <property type="entry name" value="BCAA_transport"/>
</dbReference>
<evidence type="ECO:0000313" key="6">
    <source>
        <dbReference type="EMBL" id="BAC47524.1"/>
    </source>
</evidence>
<dbReference type="Gene3D" id="3.40.50.2300">
    <property type="match status" value="2"/>
</dbReference>
<dbReference type="PhylomeDB" id="Q89SZ1"/>
<dbReference type="Proteomes" id="UP000002526">
    <property type="component" value="Chromosome"/>
</dbReference>
<dbReference type="GO" id="GO:0006865">
    <property type="term" value="P:amino acid transport"/>
    <property type="evidence" value="ECO:0007669"/>
    <property type="project" value="UniProtKB-KW"/>
</dbReference>